<dbReference type="Proteomes" id="UP000009058">
    <property type="component" value="Unassembled WGS sequence"/>
</dbReference>
<dbReference type="SMR" id="A0A151V4R2"/>
<evidence type="ECO:0000259" key="1">
    <source>
        <dbReference type="Pfam" id="PF16073"/>
    </source>
</evidence>
<evidence type="ECO:0000313" key="3">
    <source>
        <dbReference type="Proteomes" id="UP000009058"/>
    </source>
</evidence>
<dbReference type="InParanoid" id="A0A151V4R2"/>
<feature type="domain" description="Starter acyltransferase (SAT)" evidence="1">
    <location>
        <begin position="9"/>
        <end position="104"/>
    </location>
</feature>
<name>A0A151V4R2_PYRO7</name>
<gene>
    <name evidence="2" type="ORF">MGG_15487</name>
</gene>
<dbReference type="InterPro" id="IPR032088">
    <property type="entry name" value="SAT"/>
</dbReference>
<sequence>MVIKRHSILLFGDYTDPWIDALDGITLQAASSPWLQKFLDDVASIVLAETRQMDGPLRQSLTVGSTGVMFSSLADLADAHRGKTDDVGFVDAVMVYIVRAAALLG</sequence>
<organism evidence="2 3">
    <name type="scientific">Pyricularia oryzae (strain 70-15 / ATCC MYA-4617 / FGSC 8958)</name>
    <name type="common">Rice blast fungus</name>
    <name type="synonym">Magnaporthe oryzae</name>
    <dbReference type="NCBI Taxonomy" id="242507"/>
    <lineage>
        <taxon>Eukaryota</taxon>
        <taxon>Fungi</taxon>
        <taxon>Dikarya</taxon>
        <taxon>Ascomycota</taxon>
        <taxon>Pezizomycotina</taxon>
        <taxon>Sordariomycetes</taxon>
        <taxon>Sordariomycetidae</taxon>
        <taxon>Magnaporthales</taxon>
        <taxon>Pyriculariaceae</taxon>
        <taxon>Pyricularia</taxon>
    </lineage>
</organism>
<dbReference type="GeneID" id="27922182"/>
<dbReference type="EMBL" id="JH165184">
    <property type="protein sequence ID" value="KYQ30565.1"/>
    <property type="molecule type" value="Genomic_DNA"/>
</dbReference>
<accession>A0A151V4R2</accession>
<evidence type="ECO:0000313" key="2">
    <source>
        <dbReference type="EMBL" id="KYQ30565.1"/>
    </source>
</evidence>
<protein>
    <recommendedName>
        <fullName evidence="1">Starter acyltransferase (SAT) domain-containing protein</fullName>
    </recommendedName>
</protein>
<dbReference type="RefSeq" id="XP_016846069.1">
    <property type="nucleotide sequence ID" value="XM_016990558.1"/>
</dbReference>
<proteinExistence type="predicted"/>
<reference evidence="2 3" key="1">
    <citation type="journal article" date="2005" name="Nature">
        <title>The genome sequence of the rice blast fungus Magnaporthe grisea.</title>
        <authorList>
            <person name="Dean R.A."/>
            <person name="Talbot N.J."/>
            <person name="Ebbole D.J."/>
            <person name="Farman M.L."/>
            <person name="Mitchell T.K."/>
            <person name="Orbach M.J."/>
            <person name="Thon M."/>
            <person name="Kulkarni R."/>
            <person name="Xu J.R."/>
            <person name="Pan H."/>
            <person name="Read N.D."/>
            <person name="Lee Y.H."/>
            <person name="Carbone I."/>
            <person name="Brown D."/>
            <person name="Oh Y.Y."/>
            <person name="Donofrio N."/>
            <person name="Jeong J.S."/>
            <person name="Soanes D.M."/>
            <person name="Djonovic S."/>
            <person name="Kolomiets E."/>
            <person name="Rehmeyer C."/>
            <person name="Li W."/>
            <person name="Harding M."/>
            <person name="Kim S."/>
            <person name="Lebrun M.H."/>
            <person name="Bohnert H."/>
            <person name="Coughlan S."/>
            <person name="Butler J."/>
            <person name="Calvo S."/>
            <person name="Ma L.J."/>
            <person name="Nicol R."/>
            <person name="Purcell S."/>
            <person name="Nusbaum C."/>
            <person name="Galagan J.E."/>
            <person name="Birren B.W."/>
        </authorList>
    </citation>
    <scope>NUCLEOTIDE SEQUENCE [LARGE SCALE GENOMIC DNA]</scope>
    <source>
        <strain evidence="3">70-15 / ATCC MYA-4617 / FGSC 8958</strain>
    </source>
</reference>
<dbReference type="KEGG" id="mgr:MGG_15487"/>
<dbReference type="Pfam" id="PF16073">
    <property type="entry name" value="SAT"/>
    <property type="match status" value="1"/>
</dbReference>
<keyword evidence="3" id="KW-1185">Reference proteome</keyword>
<dbReference type="VEuPathDB" id="FungiDB:MGG_15487"/>
<dbReference type="AlphaFoldDB" id="A0A151V4R2"/>